<evidence type="ECO:0000256" key="2">
    <source>
        <dbReference type="ARBA" id="ARBA00022741"/>
    </source>
</evidence>
<dbReference type="EMBL" id="CM009301">
    <property type="protein sequence ID" value="PNT10156.1"/>
    <property type="molecule type" value="Genomic_DNA"/>
</dbReference>
<dbReference type="GO" id="GO:0006952">
    <property type="term" value="P:defense response"/>
    <property type="evidence" value="ECO:0007669"/>
    <property type="project" value="UniProtKB-KW"/>
</dbReference>
<name>A0A2K1YAU9_POPTR</name>
<evidence type="ECO:0000259" key="5">
    <source>
        <dbReference type="Pfam" id="PF18052"/>
    </source>
</evidence>
<gene>
    <name evidence="6" type="ORF">POPTR_012G084500</name>
</gene>
<keyword evidence="3" id="KW-0611">Plant defense</keyword>
<evidence type="ECO:0000256" key="3">
    <source>
        <dbReference type="ARBA" id="ARBA00022821"/>
    </source>
</evidence>
<dbReference type="GO" id="GO:0005524">
    <property type="term" value="F:ATP binding"/>
    <property type="evidence" value="ECO:0007669"/>
    <property type="project" value="UniProtKB-KW"/>
</dbReference>
<dbReference type="InterPro" id="IPR041118">
    <property type="entry name" value="Rx_N"/>
</dbReference>
<evidence type="ECO:0000256" key="1">
    <source>
        <dbReference type="ARBA" id="ARBA00022737"/>
    </source>
</evidence>
<dbReference type="PANTHER" id="PTHR36766:SF47">
    <property type="entry name" value="NB-ARC DOMAIN-CONTAINING PROTEIN"/>
    <property type="match status" value="1"/>
</dbReference>
<organism evidence="6 7">
    <name type="scientific">Populus trichocarpa</name>
    <name type="common">Western balsam poplar</name>
    <name type="synonym">Populus balsamifera subsp. trichocarpa</name>
    <dbReference type="NCBI Taxonomy" id="3694"/>
    <lineage>
        <taxon>Eukaryota</taxon>
        <taxon>Viridiplantae</taxon>
        <taxon>Streptophyta</taxon>
        <taxon>Embryophyta</taxon>
        <taxon>Tracheophyta</taxon>
        <taxon>Spermatophyta</taxon>
        <taxon>Magnoliopsida</taxon>
        <taxon>eudicotyledons</taxon>
        <taxon>Gunneridae</taxon>
        <taxon>Pentapetalae</taxon>
        <taxon>rosids</taxon>
        <taxon>fabids</taxon>
        <taxon>Malpighiales</taxon>
        <taxon>Salicaceae</taxon>
        <taxon>Saliceae</taxon>
        <taxon>Populus</taxon>
    </lineage>
</organism>
<evidence type="ECO:0000256" key="4">
    <source>
        <dbReference type="ARBA" id="ARBA00022840"/>
    </source>
</evidence>
<dbReference type="AlphaFoldDB" id="A0A2K1YAU9"/>
<reference evidence="6 7" key="1">
    <citation type="journal article" date="2006" name="Science">
        <title>The genome of black cottonwood, Populus trichocarpa (Torr. &amp; Gray).</title>
        <authorList>
            <person name="Tuskan G.A."/>
            <person name="Difazio S."/>
            <person name="Jansson S."/>
            <person name="Bohlmann J."/>
            <person name="Grigoriev I."/>
            <person name="Hellsten U."/>
            <person name="Putnam N."/>
            <person name="Ralph S."/>
            <person name="Rombauts S."/>
            <person name="Salamov A."/>
            <person name="Schein J."/>
            <person name="Sterck L."/>
            <person name="Aerts A."/>
            <person name="Bhalerao R.R."/>
            <person name="Bhalerao R.P."/>
            <person name="Blaudez D."/>
            <person name="Boerjan W."/>
            <person name="Brun A."/>
            <person name="Brunner A."/>
            <person name="Busov V."/>
            <person name="Campbell M."/>
            <person name="Carlson J."/>
            <person name="Chalot M."/>
            <person name="Chapman J."/>
            <person name="Chen G.L."/>
            <person name="Cooper D."/>
            <person name="Coutinho P.M."/>
            <person name="Couturier J."/>
            <person name="Covert S."/>
            <person name="Cronk Q."/>
            <person name="Cunningham R."/>
            <person name="Davis J."/>
            <person name="Degroeve S."/>
            <person name="Dejardin A."/>
            <person name="Depamphilis C."/>
            <person name="Detter J."/>
            <person name="Dirks B."/>
            <person name="Dubchak I."/>
            <person name="Duplessis S."/>
            <person name="Ehlting J."/>
            <person name="Ellis B."/>
            <person name="Gendler K."/>
            <person name="Goodstein D."/>
            <person name="Gribskov M."/>
            <person name="Grimwood J."/>
            <person name="Groover A."/>
            <person name="Gunter L."/>
            <person name="Hamberger B."/>
            <person name="Heinze B."/>
            <person name="Helariutta Y."/>
            <person name="Henrissat B."/>
            <person name="Holligan D."/>
            <person name="Holt R."/>
            <person name="Huang W."/>
            <person name="Islam-Faridi N."/>
            <person name="Jones S."/>
            <person name="Jones-Rhoades M."/>
            <person name="Jorgensen R."/>
            <person name="Joshi C."/>
            <person name="Kangasjarvi J."/>
            <person name="Karlsson J."/>
            <person name="Kelleher C."/>
            <person name="Kirkpatrick R."/>
            <person name="Kirst M."/>
            <person name="Kohler A."/>
            <person name="Kalluri U."/>
            <person name="Larimer F."/>
            <person name="Leebens-Mack J."/>
            <person name="Leple J.C."/>
            <person name="Locascio P."/>
            <person name="Lou Y."/>
            <person name="Lucas S."/>
            <person name="Martin F."/>
            <person name="Montanini B."/>
            <person name="Napoli C."/>
            <person name="Nelson D.R."/>
            <person name="Nelson C."/>
            <person name="Nieminen K."/>
            <person name="Nilsson O."/>
            <person name="Pereda V."/>
            <person name="Peter G."/>
            <person name="Philippe R."/>
            <person name="Pilate G."/>
            <person name="Poliakov A."/>
            <person name="Razumovskaya J."/>
            <person name="Richardson P."/>
            <person name="Rinaldi C."/>
            <person name="Ritland K."/>
            <person name="Rouze P."/>
            <person name="Ryaboy D."/>
            <person name="Schmutz J."/>
            <person name="Schrader J."/>
            <person name="Segerman B."/>
            <person name="Shin H."/>
            <person name="Siddiqui A."/>
            <person name="Sterky F."/>
            <person name="Terry A."/>
            <person name="Tsai C.J."/>
            <person name="Uberbacher E."/>
            <person name="Unneberg P."/>
            <person name="Vahala J."/>
            <person name="Wall K."/>
            <person name="Wessler S."/>
            <person name="Yang G."/>
            <person name="Yin T."/>
            <person name="Douglas C."/>
            <person name="Marra M."/>
            <person name="Sandberg G."/>
            <person name="Van de Peer Y."/>
            <person name="Rokhsar D."/>
        </authorList>
    </citation>
    <scope>NUCLEOTIDE SEQUENCE [LARGE SCALE GENOMIC DNA]</scope>
    <source>
        <strain evidence="7">cv. Nisqually</strain>
    </source>
</reference>
<keyword evidence="4" id="KW-0067">ATP-binding</keyword>
<keyword evidence="1" id="KW-0677">Repeat</keyword>
<dbReference type="PANTHER" id="PTHR36766">
    <property type="entry name" value="PLANT BROAD-SPECTRUM MILDEW RESISTANCE PROTEIN RPW8"/>
    <property type="match status" value="1"/>
</dbReference>
<dbReference type="Gene3D" id="1.20.5.4130">
    <property type="match status" value="1"/>
</dbReference>
<accession>A0A2K1YAU9</accession>
<feature type="domain" description="Disease resistance N-terminal" evidence="5">
    <location>
        <begin position="10"/>
        <end position="94"/>
    </location>
</feature>
<dbReference type="InParanoid" id="A0A2K1YAU9"/>
<keyword evidence="7" id="KW-1185">Reference proteome</keyword>
<dbReference type="STRING" id="3694.A0A2K1YAU9"/>
<protein>
    <recommendedName>
        <fullName evidence="5">Disease resistance N-terminal domain-containing protein</fullName>
    </recommendedName>
</protein>
<keyword evidence="2" id="KW-0547">Nucleotide-binding</keyword>
<evidence type="ECO:0000313" key="6">
    <source>
        <dbReference type="EMBL" id="PNT10156.1"/>
    </source>
</evidence>
<proteinExistence type="predicted"/>
<sequence length="152" mass="17325">MADELVSTLVNTILGNLNTLALEELGVAAELQNLESTLTTVQAVRQDAEQKQWKSEAVKNWLRKLKDAAYDADDVLDEFAIEDQIRRRQQKDLKKQVRSFFSLSQNPIVFRLQMVRKLNLREKLDAIASEKNKFHLRAGVMSIEAEIALIGD</sequence>
<dbReference type="Pfam" id="PF18052">
    <property type="entry name" value="Rx_N"/>
    <property type="match status" value="1"/>
</dbReference>
<dbReference type="Proteomes" id="UP000006729">
    <property type="component" value="Chromosome 12"/>
</dbReference>
<evidence type="ECO:0000313" key="7">
    <source>
        <dbReference type="Proteomes" id="UP000006729"/>
    </source>
</evidence>